<feature type="domain" description="Cadherin" evidence="15">
    <location>
        <begin position="1722"/>
        <end position="1839"/>
    </location>
</feature>
<dbReference type="SMART" id="SM00112">
    <property type="entry name" value="CA"/>
    <property type="match status" value="12"/>
</dbReference>
<evidence type="ECO:0000313" key="17">
    <source>
        <dbReference type="Proteomes" id="UP001620645"/>
    </source>
</evidence>
<dbReference type="EMBL" id="JBICCN010000254">
    <property type="protein sequence ID" value="KAL3082949.1"/>
    <property type="molecule type" value="Genomic_DNA"/>
</dbReference>
<dbReference type="PRINTS" id="PR00205">
    <property type="entry name" value="CADHERIN"/>
</dbReference>
<feature type="region of interest" description="Disordered" evidence="13">
    <location>
        <begin position="346"/>
        <end position="368"/>
    </location>
</feature>
<dbReference type="Pfam" id="PF00028">
    <property type="entry name" value="Cadherin"/>
    <property type="match status" value="7"/>
</dbReference>
<dbReference type="FunFam" id="2.60.40.60:FF:000123">
    <property type="entry name" value="Protocadherin beta 4"/>
    <property type="match status" value="1"/>
</dbReference>
<accession>A0ABD2ISG6</accession>
<evidence type="ECO:0000259" key="15">
    <source>
        <dbReference type="PROSITE" id="PS50268"/>
    </source>
</evidence>
<feature type="domain" description="Cadherin" evidence="15">
    <location>
        <begin position="1299"/>
        <end position="1401"/>
    </location>
</feature>
<keyword evidence="5 14" id="KW-0732">Signal</keyword>
<evidence type="ECO:0000256" key="6">
    <source>
        <dbReference type="ARBA" id="ARBA00022737"/>
    </source>
</evidence>
<feature type="domain" description="Cadherin" evidence="15">
    <location>
        <begin position="1402"/>
        <end position="1500"/>
    </location>
</feature>
<gene>
    <name evidence="16" type="ORF">niasHS_010751</name>
</gene>
<keyword evidence="2" id="KW-1003">Cell membrane</keyword>
<feature type="domain" description="Cadherin" evidence="15">
    <location>
        <begin position="480"/>
        <end position="579"/>
    </location>
</feature>
<dbReference type="Proteomes" id="UP001620645">
    <property type="component" value="Unassembled WGS sequence"/>
</dbReference>
<protein>
    <recommendedName>
        <fullName evidence="15">Cadherin domain-containing protein</fullName>
    </recommendedName>
</protein>
<organism evidence="16 17">
    <name type="scientific">Heterodera schachtii</name>
    <name type="common">Sugarbeet cyst nematode worm</name>
    <name type="synonym">Tylenchus schachtii</name>
    <dbReference type="NCBI Taxonomy" id="97005"/>
    <lineage>
        <taxon>Eukaryota</taxon>
        <taxon>Metazoa</taxon>
        <taxon>Ecdysozoa</taxon>
        <taxon>Nematoda</taxon>
        <taxon>Chromadorea</taxon>
        <taxon>Rhabditida</taxon>
        <taxon>Tylenchina</taxon>
        <taxon>Tylenchomorpha</taxon>
        <taxon>Tylenchoidea</taxon>
        <taxon>Heteroderidae</taxon>
        <taxon>Heteroderinae</taxon>
        <taxon>Heterodera</taxon>
    </lineage>
</organism>
<keyword evidence="6" id="KW-0677">Repeat</keyword>
<evidence type="ECO:0000256" key="12">
    <source>
        <dbReference type="PROSITE-ProRule" id="PRU00043"/>
    </source>
</evidence>
<evidence type="ECO:0000256" key="7">
    <source>
        <dbReference type="ARBA" id="ARBA00022837"/>
    </source>
</evidence>
<dbReference type="PANTHER" id="PTHR24026">
    <property type="entry name" value="FAT ATYPICAL CADHERIN-RELATED"/>
    <property type="match status" value="1"/>
</dbReference>
<feature type="domain" description="Cadherin" evidence="15">
    <location>
        <begin position="580"/>
        <end position="698"/>
    </location>
</feature>
<dbReference type="GO" id="GO:0005886">
    <property type="term" value="C:plasma membrane"/>
    <property type="evidence" value="ECO:0007669"/>
    <property type="project" value="UniProtKB-SubCell"/>
</dbReference>
<feature type="compositionally biased region" description="Polar residues" evidence="13">
    <location>
        <begin position="346"/>
        <end position="357"/>
    </location>
</feature>
<feature type="domain" description="Cadherin" evidence="15">
    <location>
        <begin position="699"/>
        <end position="805"/>
    </location>
</feature>
<evidence type="ECO:0000256" key="10">
    <source>
        <dbReference type="ARBA" id="ARBA00023136"/>
    </source>
</evidence>
<evidence type="ECO:0000256" key="14">
    <source>
        <dbReference type="SAM" id="SignalP"/>
    </source>
</evidence>
<dbReference type="FunFam" id="2.60.40.60:FF:000020">
    <property type="entry name" value="Dachsous cadherin-related 1b"/>
    <property type="match status" value="1"/>
</dbReference>
<dbReference type="GO" id="GO:0007155">
    <property type="term" value="P:cell adhesion"/>
    <property type="evidence" value="ECO:0007669"/>
    <property type="project" value="UniProtKB-KW"/>
</dbReference>
<comment type="subcellular location">
    <subcellularLocation>
        <location evidence="1">Cell membrane</location>
        <topology evidence="1">Single-pass type I membrane protein</topology>
    </subcellularLocation>
</comment>
<dbReference type="InterPro" id="IPR002126">
    <property type="entry name" value="Cadherin-like_dom"/>
</dbReference>
<dbReference type="FunFam" id="2.60.40.60:FF:000092">
    <property type="entry name" value="Protocadherin 8"/>
    <property type="match status" value="1"/>
</dbReference>
<evidence type="ECO:0000256" key="8">
    <source>
        <dbReference type="ARBA" id="ARBA00022889"/>
    </source>
</evidence>
<keyword evidence="8" id="KW-0130">Cell adhesion</keyword>
<feature type="domain" description="Cadherin" evidence="15">
    <location>
        <begin position="1159"/>
        <end position="1275"/>
    </location>
</feature>
<keyword evidence="11" id="KW-0325">Glycoprotein</keyword>
<evidence type="ECO:0000256" key="13">
    <source>
        <dbReference type="SAM" id="MobiDB-lite"/>
    </source>
</evidence>
<feature type="domain" description="Cadherin" evidence="15">
    <location>
        <begin position="1501"/>
        <end position="1610"/>
    </location>
</feature>
<evidence type="ECO:0000256" key="1">
    <source>
        <dbReference type="ARBA" id="ARBA00004251"/>
    </source>
</evidence>
<feature type="signal peptide" evidence="14">
    <location>
        <begin position="1"/>
        <end position="24"/>
    </location>
</feature>
<evidence type="ECO:0000256" key="4">
    <source>
        <dbReference type="ARBA" id="ARBA00022723"/>
    </source>
</evidence>
<keyword evidence="7 12" id="KW-0106">Calcium</keyword>
<dbReference type="CDD" id="cd11304">
    <property type="entry name" value="Cadherin_repeat"/>
    <property type="match status" value="12"/>
</dbReference>
<reference evidence="16 17" key="1">
    <citation type="submission" date="2024-10" db="EMBL/GenBank/DDBJ databases">
        <authorList>
            <person name="Kim D."/>
        </authorList>
    </citation>
    <scope>NUCLEOTIDE SEQUENCE [LARGE SCALE GENOMIC DNA]</scope>
    <source>
        <strain evidence="16">Taebaek</strain>
    </source>
</reference>
<sequence>MIFSPIFPIIFQWFCLSFVLSVQSSKIFPVWSDAPRGWLIVDLVREGIASAEERLSLSNSSRLGRHFAVEPSRPLLTVNGPLDRFASLDQAHGSQLFLVEIEAGRDPFLRRLVTVQVQVQSASSVRFPRFSSPIYHSFLNANAQIGTVLNFSKSLNAAAPLSRIHLILGGQKLSSNLTFKMASSGQTLLRVDSARERSSGEAYAKISLLQQPLPTDRKWIQWLFAEEFFADGWSRRVPAIQLQITIVRPPPSPPPQFDKPRIILSLKSPLPAHKTLFRVTAKTSRGMPIFRVEPESSPFDVAPLFGDIFARERLDSGRYAFRVVAVDSAGQEGQCEIEIDVERNFSSAQPNQRQQFQSRKDSPLAAPIRNRRDRADDFVIALPEDQFIGMLKQRIPLSADEKVSKMNLESGPLRIHENGSMELIESLNFEQSTEWIQAVQIDGTHKTRLQTIRIDVLDVDEPAVFINRPRPFLAVVPPLEILPRGFQVFRLEAKDENGEGSAEKVTFRLINTEPPNSFTVDELSGAIRTALTKYSPGGTYKVFVEAIDKGGDEQRSPTAGRSSEIAVVEVFAGDRPPQFPRQKYAASVAESVDIGQSVLQLETFSFPPISENGTPKGPIKYSLFEKGSNGAKFRRETLDFFGIHERSGLIYLKKRLDFDDKTQPRLFYLFGVAEEDGKESSVPVELSVVDVNDNAPQFVQPIFSSSIREDIPTGHTILKVDAIDADSGLNSALLFAVDHPQFTVNGRGELQRKPGTKPLDADQLRQGHFLYRFNVSVSDQGIPPLISSAIVHIQTENVNDEAPEFVPTAQYMATVAEDALGGTPVVQVQAIDPDRDQVNYAFVDEEGDETVVNGLFEIDPDTGLIRLHPSVRNDQLLSLDSPFNLTVIARDDGSCCSHRRKGVAVRHTTKATVLVGVLDLNNNKPEFPHCADYSRMAMVEEGQYRVNASPILRVEAIDHDLGRNGHVSYSLYYARSESRKPFLIDSDSGKLRPSPYFVFDREQKAVEEVTIKATDKGDRPLIGFCQFKVQVIDVNDNAPAFDKPIYETSMGRAARVGTAVLTAVAEDRDGPRNAHISYALAPDETASAEHFEDFQSFTLPDPEIGEIMLAKKMPPENDRLLFSIIATDNGFPVAQSTAAQVVVRVHEKQQNAPQWQAHAECPARLTVSEDVQKNTILLRCHAISGEDRTRPISYKLSNGVHLDRNSKQTFREFEEKDPRRADVSWVMVRNMESLDYEQARNYTLTLTATDLISSATAERHFHIDVLDQNDEVPRFMVDRFIGTIDEELTPAEFQERNDGKPITVVTAEDADSPGKQSEVRYRILDSPNLRATHLFRIDEISGAIFPLEKFDRERTDSFIFDVEARDSAPSSLPGTKFGMPNKDLVKVQIFVADSNDNAPHFVHPLYTVQVLESVDVGSELLTVKAEDPDSQSTLRYSLQAEQKMPFGVRTDSGTLFVNEQLDYETQKEYHLELMVSDGRHNVTSGVRVIVLDENDNAPQFEQQRYETVVEEGTAKVPRILFTAKATDKDKDETNGRIVYSLEGQGVGDQFRIGRENGRVELVSELDRDPPNGTAFWRFMVQAADRDGHGLIGYADVEVQVLDRNDNSPHFPDEMIGFVDEEREPEAYVTKVVAIDHDDPLTENAQLEYSLIRNKAMNGKAMFRIEPQSGKIFAMVRLDREKLAEREFQIQVRATDGGIPQREGFGNVSIRLLDVNDNPPFFDHSEYNVHVPETTPKDAPILTLMATDLDNEAVDNQFTFSLLDTQQEHFYVTSEDNSNDVREDGHRVGVLRLKKRLDYEDQSQRDNGFLLHVRVFDGRFYASTKVRVQVLDRNDNAPELLGPRQLSFPESSPLGFLLASFSARDADHDDTHFEYAHSTTISFIISWPLKFMRLKY</sequence>
<name>A0ABD2ISG6_HETSC</name>
<dbReference type="PROSITE" id="PS50268">
    <property type="entry name" value="CADHERIN_2"/>
    <property type="match status" value="12"/>
</dbReference>
<dbReference type="PROSITE" id="PS00232">
    <property type="entry name" value="CADHERIN_1"/>
    <property type="match status" value="6"/>
</dbReference>
<keyword evidence="17" id="KW-1185">Reference proteome</keyword>
<dbReference type="InterPro" id="IPR015919">
    <property type="entry name" value="Cadherin-like_sf"/>
</dbReference>
<evidence type="ECO:0000256" key="5">
    <source>
        <dbReference type="ARBA" id="ARBA00022729"/>
    </source>
</evidence>
<feature type="domain" description="Cadherin" evidence="15">
    <location>
        <begin position="807"/>
        <end position="927"/>
    </location>
</feature>
<proteinExistence type="predicted"/>
<dbReference type="GO" id="GO:0005509">
    <property type="term" value="F:calcium ion binding"/>
    <property type="evidence" value="ECO:0007669"/>
    <property type="project" value="UniProtKB-UniRule"/>
</dbReference>
<evidence type="ECO:0000256" key="3">
    <source>
        <dbReference type="ARBA" id="ARBA00022692"/>
    </source>
</evidence>
<evidence type="ECO:0000256" key="2">
    <source>
        <dbReference type="ARBA" id="ARBA00022475"/>
    </source>
</evidence>
<evidence type="ECO:0000256" key="9">
    <source>
        <dbReference type="ARBA" id="ARBA00022989"/>
    </source>
</evidence>
<keyword evidence="10" id="KW-0472">Membrane</keyword>
<dbReference type="InterPro" id="IPR020894">
    <property type="entry name" value="Cadherin_CS"/>
</dbReference>
<comment type="caution">
    <text evidence="16">The sequence shown here is derived from an EMBL/GenBank/DDBJ whole genome shotgun (WGS) entry which is preliminary data.</text>
</comment>
<feature type="domain" description="Cadherin" evidence="15">
    <location>
        <begin position="949"/>
        <end position="1041"/>
    </location>
</feature>
<feature type="domain" description="Cadherin" evidence="15">
    <location>
        <begin position="1042"/>
        <end position="1155"/>
    </location>
</feature>
<keyword evidence="4" id="KW-0479">Metal-binding</keyword>
<evidence type="ECO:0000313" key="16">
    <source>
        <dbReference type="EMBL" id="KAL3082949.1"/>
    </source>
</evidence>
<dbReference type="PANTHER" id="PTHR24026:SF127">
    <property type="entry name" value="CADHERIN-RELATED HMR-1"/>
    <property type="match status" value="1"/>
</dbReference>
<dbReference type="Gene3D" id="2.60.40.60">
    <property type="entry name" value="Cadherins"/>
    <property type="match status" value="12"/>
</dbReference>
<keyword evidence="9" id="KW-1133">Transmembrane helix</keyword>
<dbReference type="SUPFAM" id="SSF49313">
    <property type="entry name" value="Cadherin-like"/>
    <property type="match status" value="12"/>
</dbReference>
<dbReference type="GO" id="GO:0007411">
    <property type="term" value="P:axon guidance"/>
    <property type="evidence" value="ECO:0007669"/>
    <property type="project" value="UniProtKB-ARBA"/>
</dbReference>
<keyword evidence="3" id="KW-0812">Transmembrane</keyword>
<feature type="domain" description="Cadherin" evidence="15">
    <location>
        <begin position="1610"/>
        <end position="1721"/>
    </location>
</feature>
<evidence type="ECO:0000256" key="11">
    <source>
        <dbReference type="ARBA" id="ARBA00023180"/>
    </source>
</evidence>
<feature type="chain" id="PRO_5044893594" description="Cadherin domain-containing protein" evidence="14">
    <location>
        <begin position="25"/>
        <end position="1895"/>
    </location>
</feature>